<reference evidence="2 3" key="1">
    <citation type="submission" date="2012-12" db="EMBL/GenBank/DDBJ databases">
        <title>The Genome Sequence of Bacillus cereus VD196.</title>
        <authorList>
            <consortium name="The Broad Institute Genome Sequencing Platform"/>
            <consortium name="The Broad Institute Genome Sequencing Center for Infectious Disease"/>
            <person name="Feldgarden M."/>
            <person name="Van der Auwera G.A."/>
            <person name="Mahillon J."/>
            <person name="Duprez V."/>
            <person name="Timmery S."/>
            <person name="Mattelet C."/>
            <person name="Dierick K."/>
            <person name="Sun M."/>
            <person name="Yu Z."/>
            <person name="Zhu L."/>
            <person name="Hu X."/>
            <person name="Shank E.B."/>
            <person name="Swiecicka I."/>
            <person name="Hansen B.M."/>
            <person name="Andrup L."/>
            <person name="Walker B."/>
            <person name="Young S.K."/>
            <person name="Zeng Q."/>
            <person name="Gargeya S."/>
            <person name="Fitzgerald M."/>
            <person name="Haas B."/>
            <person name="Abouelleil A."/>
            <person name="Alvarado L."/>
            <person name="Arachchi H.M."/>
            <person name="Berlin A.M."/>
            <person name="Chapman S.B."/>
            <person name="Dewar J."/>
            <person name="Goldberg J."/>
            <person name="Griggs A."/>
            <person name="Gujja S."/>
            <person name="Hansen M."/>
            <person name="Howarth C."/>
            <person name="Imamovic A."/>
            <person name="Larimer J."/>
            <person name="McCowan C."/>
            <person name="Murphy C."/>
            <person name="Neiman D."/>
            <person name="Pearson M."/>
            <person name="Priest M."/>
            <person name="Roberts A."/>
            <person name="Saif S."/>
            <person name="Shea T."/>
            <person name="Sisk P."/>
            <person name="Sykes S."/>
            <person name="Wortman J."/>
            <person name="Nusbaum C."/>
            <person name="Birren B."/>
        </authorList>
    </citation>
    <scope>NUCLEOTIDE SEQUENCE [LARGE SCALE GENOMIC DNA]</scope>
    <source>
        <strain evidence="2 3">VD196</strain>
    </source>
</reference>
<name>A0A9W5Q8M0_BACCE</name>
<accession>A0A9W5Q8M0</accession>
<sequence>MALETQAIRSIKEFKEISLQKIQVILFLLLTFLFFIKSFDYNFFVDLNNQFMGLMAHQYLKKVLLVFVMIMNFLAYLVILGGIISVFLLLIYHFYWEKLTCYKLNGERWYVIRYITELSVNLSTFYLLILGYLNVLDVNVKYTNLLVTAGYFAGFFVFLFFFSIMRFLFANTDD</sequence>
<feature type="transmembrane region" description="Helical" evidence="1">
    <location>
        <begin position="24"/>
        <end position="44"/>
    </location>
</feature>
<feature type="transmembrane region" description="Helical" evidence="1">
    <location>
        <begin position="145"/>
        <end position="169"/>
    </location>
</feature>
<comment type="caution">
    <text evidence="2">The sequence shown here is derived from an EMBL/GenBank/DDBJ whole genome shotgun (WGS) entry which is preliminary data.</text>
</comment>
<dbReference type="Proteomes" id="UP000014023">
    <property type="component" value="Unassembled WGS sequence"/>
</dbReference>
<evidence type="ECO:0000313" key="3">
    <source>
        <dbReference type="Proteomes" id="UP000014023"/>
    </source>
</evidence>
<dbReference type="RefSeq" id="WP_001162866.1">
    <property type="nucleotide sequence ID" value="NZ_KB976254.1"/>
</dbReference>
<dbReference type="EMBL" id="AHFL01000005">
    <property type="protein sequence ID" value="EOO69712.1"/>
    <property type="molecule type" value="Genomic_DNA"/>
</dbReference>
<organism evidence="2 3">
    <name type="scientific">Bacillus cereus VD196</name>
    <dbReference type="NCBI Taxonomy" id="1053243"/>
    <lineage>
        <taxon>Bacteria</taxon>
        <taxon>Bacillati</taxon>
        <taxon>Bacillota</taxon>
        <taxon>Bacilli</taxon>
        <taxon>Bacillales</taxon>
        <taxon>Bacillaceae</taxon>
        <taxon>Bacillus</taxon>
        <taxon>Bacillus cereus group</taxon>
    </lineage>
</organism>
<evidence type="ECO:0000256" key="1">
    <source>
        <dbReference type="SAM" id="Phobius"/>
    </source>
</evidence>
<gene>
    <name evidence="2" type="ORF">IKE_00544</name>
</gene>
<keyword evidence="1" id="KW-0472">Membrane</keyword>
<feature type="transmembrane region" description="Helical" evidence="1">
    <location>
        <begin position="111"/>
        <end position="133"/>
    </location>
</feature>
<proteinExistence type="predicted"/>
<keyword evidence="1" id="KW-1133">Transmembrane helix</keyword>
<feature type="transmembrane region" description="Helical" evidence="1">
    <location>
        <begin position="64"/>
        <end position="90"/>
    </location>
</feature>
<protein>
    <submittedName>
        <fullName evidence="2">Uncharacterized protein</fullName>
    </submittedName>
</protein>
<evidence type="ECO:0000313" key="2">
    <source>
        <dbReference type="EMBL" id="EOO69712.1"/>
    </source>
</evidence>
<keyword evidence="1" id="KW-0812">Transmembrane</keyword>
<dbReference type="AlphaFoldDB" id="A0A9W5Q8M0"/>